<dbReference type="PANTHER" id="PTHR34353">
    <property type="entry name" value="CRISPR-ASSOCIATED ENDONUCLEASE CAS1 1"/>
    <property type="match status" value="1"/>
</dbReference>
<keyword evidence="11" id="KW-1185">Reference proteome</keyword>
<dbReference type="Proteomes" id="UP000509594">
    <property type="component" value="Chromosome"/>
</dbReference>
<accession>A0A7D5I4I4</accession>
<keyword evidence="8 9" id="KW-0464">Manganese</keyword>
<keyword evidence="3 9" id="KW-0255">Endonuclease</keyword>
<protein>
    <recommendedName>
        <fullName evidence="9">CRISPR-associated endonuclease Cas1</fullName>
        <ecNumber evidence="9">3.1.-.-</ecNumber>
    </recommendedName>
</protein>
<dbReference type="GO" id="GO:0003677">
    <property type="term" value="F:DNA binding"/>
    <property type="evidence" value="ECO:0007669"/>
    <property type="project" value="UniProtKB-KW"/>
</dbReference>
<dbReference type="GO" id="GO:0004519">
    <property type="term" value="F:endonuclease activity"/>
    <property type="evidence" value="ECO:0007669"/>
    <property type="project" value="UniProtKB-UniRule"/>
</dbReference>
<name>A0A7D5I4I4_9EURY</name>
<evidence type="ECO:0000313" key="10">
    <source>
        <dbReference type="EMBL" id="QLC49744.1"/>
    </source>
</evidence>
<keyword evidence="7 9" id="KW-0238">DNA-binding</keyword>
<keyword evidence="6 9" id="KW-0051">Antiviral defense</keyword>
<reference evidence="10 11" key="1">
    <citation type="submission" date="2020-06" db="EMBL/GenBank/DDBJ databases">
        <title>Methanolobus halotolerans sp. nov., isolated from a saline lake Tus in Siberia.</title>
        <authorList>
            <person name="Shen Y."/>
            <person name="Chen S.-C."/>
            <person name="Lai M.-C."/>
            <person name="Huang H.-H."/>
            <person name="Chiu H.-H."/>
            <person name="Tang S.-L."/>
            <person name="Rogozin D.Y."/>
            <person name="Degermendzhy A.G."/>
        </authorList>
    </citation>
    <scope>NUCLEOTIDE SEQUENCE [LARGE SCALE GENOMIC DNA]</scope>
    <source>
        <strain evidence="10 11">DSM 21339</strain>
    </source>
</reference>
<comment type="function">
    <text evidence="9">CRISPR (clustered regularly interspaced short palindromic repeat), is an adaptive immune system that provides protection against mobile genetic elements (viruses, transposable elements and conjugative plasmids). CRISPR clusters contain spacers, sequences complementary to antecedent mobile elements, and target invading nucleic acids. CRISPR clusters are transcribed and processed into CRISPR RNA (crRNA). Acts as a dsDNA endonuclease. Involved in the integration of spacer DNA into the CRISPR cassette.</text>
</comment>
<dbReference type="RefSeq" id="WP_176964800.1">
    <property type="nucleotide sequence ID" value="NZ_CP058215.1"/>
</dbReference>
<evidence type="ECO:0000256" key="7">
    <source>
        <dbReference type="ARBA" id="ARBA00023125"/>
    </source>
</evidence>
<comment type="subunit">
    <text evidence="9">Homodimer, forms a heterotetramer with a Cas2 homodimer.</text>
</comment>
<feature type="binding site" evidence="9">
    <location>
        <position position="247"/>
    </location>
    <ligand>
        <name>Mn(2+)</name>
        <dbReference type="ChEBI" id="CHEBI:29035"/>
    </ligand>
</feature>
<evidence type="ECO:0000256" key="8">
    <source>
        <dbReference type="ARBA" id="ARBA00023211"/>
    </source>
</evidence>
<dbReference type="InterPro" id="IPR042211">
    <property type="entry name" value="CRISPR-assoc_Cas1_N"/>
</dbReference>
<proteinExistence type="inferred from homology"/>
<evidence type="ECO:0000313" key="11">
    <source>
        <dbReference type="Proteomes" id="UP000509594"/>
    </source>
</evidence>
<gene>
    <name evidence="9 10" type="primary">cas1</name>
    <name evidence="10" type="ORF">HWN40_05525</name>
</gene>
<feature type="binding site" evidence="9">
    <location>
        <position position="162"/>
    </location>
    <ligand>
        <name>Mn(2+)</name>
        <dbReference type="ChEBI" id="CHEBI:29035"/>
    </ligand>
</feature>
<dbReference type="EMBL" id="CP058215">
    <property type="protein sequence ID" value="QLC49744.1"/>
    <property type="molecule type" value="Genomic_DNA"/>
</dbReference>
<evidence type="ECO:0000256" key="3">
    <source>
        <dbReference type="ARBA" id="ARBA00022759"/>
    </source>
</evidence>
<keyword evidence="5 9" id="KW-0460">Magnesium</keyword>
<dbReference type="AlphaFoldDB" id="A0A7D5I4I4"/>
<keyword evidence="2 9" id="KW-0479">Metal-binding</keyword>
<dbReference type="CDD" id="cd09634">
    <property type="entry name" value="Cas1_I-II-III"/>
    <property type="match status" value="1"/>
</dbReference>
<dbReference type="InterPro" id="IPR002729">
    <property type="entry name" value="CRISPR-assoc_Cas1"/>
</dbReference>
<comment type="cofactor">
    <cofactor evidence="9">
        <name>Mg(2+)</name>
        <dbReference type="ChEBI" id="CHEBI:18420"/>
    </cofactor>
    <cofactor evidence="9">
        <name>Mn(2+)</name>
        <dbReference type="ChEBI" id="CHEBI:29035"/>
    </cofactor>
</comment>
<evidence type="ECO:0000256" key="6">
    <source>
        <dbReference type="ARBA" id="ARBA00023118"/>
    </source>
</evidence>
<dbReference type="EC" id="3.1.-.-" evidence="9"/>
<dbReference type="GO" id="GO:0046872">
    <property type="term" value="F:metal ion binding"/>
    <property type="evidence" value="ECO:0007669"/>
    <property type="project" value="UniProtKB-UniRule"/>
</dbReference>
<dbReference type="InterPro" id="IPR042206">
    <property type="entry name" value="CRISPR-assoc_Cas1_C"/>
</dbReference>
<organism evidence="10 11">
    <name type="scientific">Methanolobus zinderi</name>
    <dbReference type="NCBI Taxonomy" id="536044"/>
    <lineage>
        <taxon>Archaea</taxon>
        <taxon>Methanobacteriati</taxon>
        <taxon>Methanobacteriota</taxon>
        <taxon>Stenosarchaea group</taxon>
        <taxon>Methanomicrobia</taxon>
        <taxon>Methanosarcinales</taxon>
        <taxon>Methanosarcinaceae</taxon>
        <taxon>Methanolobus</taxon>
    </lineage>
</organism>
<dbReference type="Pfam" id="PF01867">
    <property type="entry name" value="Cas_Cas1"/>
    <property type="match status" value="1"/>
</dbReference>
<dbReference type="OrthoDB" id="124387at2157"/>
<evidence type="ECO:0000256" key="2">
    <source>
        <dbReference type="ARBA" id="ARBA00022723"/>
    </source>
</evidence>
<evidence type="ECO:0000256" key="5">
    <source>
        <dbReference type="ARBA" id="ARBA00022842"/>
    </source>
</evidence>
<dbReference type="InterPro" id="IPR050646">
    <property type="entry name" value="Cas1"/>
</dbReference>
<dbReference type="KEGG" id="mzi:HWN40_05525"/>
<evidence type="ECO:0000256" key="9">
    <source>
        <dbReference type="HAMAP-Rule" id="MF_01470"/>
    </source>
</evidence>
<dbReference type="PANTHER" id="PTHR34353:SF2">
    <property type="entry name" value="CRISPR-ASSOCIATED ENDONUCLEASE CAS1 1"/>
    <property type="match status" value="1"/>
</dbReference>
<dbReference type="GeneID" id="55821114"/>
<dbReference type="Gene3D" id="1.20.120.920">
    <property type="entry name" value="CRISPR-associated endonuclease Cas1, C-terminal domain"/>
    <property type="match status" value="1"/>
</dbReference>
<dbReference type="GO" id="GO:0051607">
    <property type="term" value="P:defense response to virus"/>
    <property type="evidence" value="ECO:0007669"/>
    <property type="project" value="UniProtKB-UniRule"/>
</dbReference>
<dbReference type="Gene3D" id="3.100.10.20">
    <property type="entry name" value="CRISPR-associated endonuclease Cas1, N-terminal domain"/>
    <property type="match status" value="1"/>
</dbReference>
<evidence type="ECO:0000256" key="1">
    <source>
        <dbReference type="ARBA" id="ARBA00022722"/>
    </source>
</evidence>
<comment type="similarity">
    <text evidence="9">Belongs to the CRISPR-associated endonuclease Cas1 family.</text>
</comment>
<dbReference type="NCBIfam" id="TIGR00287">
    <property type="entry name" value="cas1"/>
    <property type="match status" value="1"/>
</dbReference>
<feature type="binding site" evidence="9">
    <location>
        <position position="232"/>
    </location>
    <ligand>
        <name>Mn(2+)</name>
        <dbReference type="ChEBI" id="CHEBI:29035"/>
    </ligand>
</feature>
<evidence type="ECO:0000256" key="4">
    <source>
        <dbReference type="ARBA" id="ARBA00022801"/>
    </source>
</evidence>
<dbReference type="GO" id="GO:0016787">
    <property type="term" value="F:hydrolase activity"/>
    <property type="evidence" value="ECO:0007669"/>
    <property type="project" value="UniProtKB-KW"/>
</dbReference>
<keyword evidence="1 9" id="KW-0540">Nuclease</keyword>
<sequence>MKLLLLNGNGINMRVDGAKLHIKDGRFSATEEPEEYVFSPKRIDVDSIVVYGQTGNMTLDAIRWLIKHNVQISILNWDGKLLTTMLPPESTNIKTKFAQYHAFENQESRIKIARGFVEAKVDKSTVVLDFLNQRYPTVDFDFSEDIDKLNNINSIRDIMGVEGGVASKYWNEFSKAVPEKYNFESRLNQSGRAIGAGDMVNAMLNYGNALLEAECLRAINSVGLDPHVGFLHEMNPSKNSLAYDLQEPFRFLIDLAVLNLIETNGIDKKDFIRTENFSLRLRPSGAKKLTEEINWWFNKRVKYQSKSPMWNYVILLKARELAYYLTGKRKEIDFLEPQYATKRHDSSDIRQKILSISYSDWKKLGFSKGTLHYMKKNAEADKPFTLNAHVRERLNQWEKLVTNG</sequence>
<keyword evidence="4 9" id="KW-0378">Hydrolase</keyword>
<dbReference type="HAMAP" id="MF_01470">
    <property type="entry name" value="Cas1"/>
    <property type="match status" value="1"/>
</dbReference>
<dbReference type="GO" id="GO:0043571">
    <property type="term" value="P:maintenance of CRISPR repeat elements"/>
    <property type="evidence" value="ECO:0007669"/>
    <property type="project" value="UniProtKB-UniRule"/>
</dbReference>